<proteinExistence type="predicted"/>
<comment type="caution">
    <text evidence="2">The sequence shown here is derived from an EMBL/GenBank/DDBJ whole genome shotgun (WGS) entry which is preliminary data.</text>
</comment>
<dbReference type="GO" id="GO:0008270">
    <property type="term" value="F:zinc ion binding"/>
    <property type="evidence" value="ECO:0007669"/>
    <property type="project" value="InterPro"/>
</dbReference>
<dbReference type="AlphaFoldDB" id="A0A1Y2AG84"/>
<reference evidence="2 3" key="1">
    <citation type="submission" date="2016-07" db="EMBL/GenBank/DDBJ databases">
        <title>Pervasive Adenine N6-methylation of Active Genes in Fungi.</title>
        <authorList>
            <consortium name="DOE Joint Genome Institute"/>
            <person name="Mondo S.J."/>
            <person name="Dannebaum R.O."/>
            <person name="Kuo R.C."/>
            <person name="Labutti K."/>
            <person name="Haridas S."/>
            <person name="Kuo A."/>
            <person name="Salamov A."/>
            <person name="Ahrendt S.R."/>
            <person name="Lipzen A."/>
            <person name="Sullivan W."/>
            <person name="Andreopoulos W.B."/>
            <person name="Clum A."/>
            <person name="Lindquist E."/>
            <person name="Daum C."/>
            <person name="Ramamoorthy G.K."/>
            <person name="Gryganskyi A."/>
            <person name="Culley D."/>
            <person name="Magnuson J.K."/>
            <person name="James T.Y."/>
            <person name="O'Malley M.A."/>
            <person name="Stajich J.E."/>
            <person name="Spatafora J.W."/>
            <person name="Visel A."/>
            <person name="Grigoriev I.V."/>
        </authorList>
    </citation>
    <scope>NUCLEOTIDE SEQUENCE [LARGE SCALE GENOMIC DNA]</scope>
    <source>
        <strain evidence="2 3">68-887.2</strain>
    </source>
</reference>
<dbReference type="EMBL" id="MCFC01000116">
    <property type="protein sequence ID" value="ORY21227.1"/>
    <property type="molecule type" value="Genomic_DNA"/>
</dbReference>
<evidence type="ECO:0000313" key="2">
    <source>
        <dbReference type="EMBL" id="ORY21227.1"/>
    </source>
</evidence>
<gene>
    <name evidence="2" type="ORF">BCR39DRAFT_554100</name>
</gene>
<keyword evidence="3" id="KW-1185">Reference proteome</keyword>
<dbReference type="SUPFAM" id="SSF57701">
    <property type="entry name" value="Zn2/Cys6 DNA-binding domain"/>
    <property type="match status" value="1"/>
</dbReference>
<sequence length="278" mass="31541">MLASWLIYVHFLFRDATGFASFSLASSLWDQSQDTLEKYSDVLARFARRRGSLDTALDIRRRTVSVMNSQGLFRTLVAGNEHEHHHENSLPSLEEELFEDAVEIPRGLQAELPEDFVFEGDVHLEIEPELSLADLPSSQVDFEPSSETLTNACRNCVTRKIDCVRPTEGGITCLQCRKAKISCQYEEEYSTKRRTMLEAAIRDLDQMIRLREARFDKRDLTGRRVLRDLIGVAQINRISVTKSENAKTGLGIGDEALAKSALSHLLEICQDVDYQLCK</sequence>
<dbReference type="InParanoid" id="A0A1Y2AG84"/>
<protein>
    <recommendedName>
        <fullName evidence="4">Zn(2)-C6 fungal-type domain-containing protein</fullName>
    </recommendedName>
</protein>
<name>A0A1Y2AG84_9TREE</name>
<feature type="chain" id="PRO_5012575987" description="Zn(2)-C6 fungal-type domain-containing protein" evidence="1">
    <location>
        <begin position="19"/>
        <end position="278"/>
    </location>
</feature>
<dbReference type="GO" id="GO:0000981">
    <property type="term" value="F:DNA-binding transcription factor activity, RNA polymerase II-specific"/>
    <property type="evidence" value="ECO:0007669"/>
    <property type="project" value="InterPro"/>
</dbReference>
<evidence type="ECO:0000313" key="3">
    <source>
        <dbReference type="Proteomes" id="UP000193986"/>
    </source>
</evidence>
<dbReference type="InterPro" id="IPR036864">
    <property type="entry name" value="Zn2-C6_fun-type_DNA-bd_sf"/>
</dbReference>
<accession>A0A1Y2AG84</accession>
<organism evidence="2 3">
    <name type="scientific">Naematelia encephala</name>
    <dbReference type="NCBI Taxonomy" id="71784"/>
    <lineage>
        <taxon>Eukaryota</taxon>
        <taxon>Fungi</taxon>
        <taxon>Dikarya</taxon>
        <taxon>Basidiomycota</taxon>
        <taxon>Agaricomycotina</taxon>
        <taxon>Tremellomycetes</taxon>
        <taxon>Tremellales</taxon>
        <taxon>Naemateliaceae</taxon>
        <taxon>Naematelia</taxon>
    </lineage>
</organism>
<dbReference type="Gene3D" id="4.10.240.10">
    <property type="entry name" value="Zn(2)-C6 fungal-type DNA-binding domain"/>
    <property type="match status" value="1"/>
</dbReference>
<keyword evidence="1" id="KW-0732">Signal</keyword>
<evidence type="ECO:0000256" key="1">
    <source>
        <dbReference type="SAM" id="SignalP"/>
    </source>
</evidence>
<feature type="signal peptide" evidence="1">
    <location>
        <begin position="1"/>
        <end position="18"/>
    </location>
</feature>
<evidence type="ECO:0008006" key="4">
    <source>
        <dbReference type="Google" id="ProtNLM"/>
    </source>
</evidence>
<dbReference type="Proteomes" id="UP000193986">
    <property type="component" value="Unassembled WGS sequence"/>
</dbReference>